<name>A0A2T0MB18_9FLAO</name>
<feature type="transmembrane region" description="Helical" evidence="1">
    <location>
        <begin position="81"/>
        <end position="102"/>
    </location>
</feature>
<comment type="caution">
    <text evidence="2">The sequence shown here is derived from an EMBL/GenBank/DDBJ whole genome shotgun (WGS) entry which is preliminary data.</text>
</comment>
<dbReference type="OrthoDB" id="1442717at2"/>
<accession>A0A2T0MB18</accession>
<dbReference type="EMBL" id="PVYX01000002">
    <property type="protein sequence ID" value="PRX54687.1"/>
    <property type="molecule type" value="Genomic_DNA"/>
</dbReference>
<proteinExistence type="predicted"/>
<keyword evidence="1" id="KW-0472">Membrane</keyword>
<organism evidence="2 3">
    <name type="scientific">Flagellimonas meridianipacifica</name>
    <dbReference type="NCBI Taxonomy" id="1080225"/>
    <lineage>
        <taxon>Bacteria</taxon>
        <taxon>Pseudomonadati</taxon>
        <taxon>Bacteroidota</taxon>
        <taxon>Flavobacteriia</taxon>
        <taxon>Flavobacteriales</taxon>
        <taxon>Flavobacteriaceae</taxon>
        <taxon>Flagellimonas</taxon>
    </lineage>
</organism>
<keyword evidence="1" id="KW-0812">Transmembrane</keyword>
<keyword evidence="3" id="KW-1185">Reference proteome</keyword>
<dbReference type="Proteomes" id="UP000237640">
    <property type="component" value="Unassembled WGS sequence"/>
</dbReference>
<dbReference type="AlphaFoldDB" id="A0A2T0MB18"/>
<protein>
    <submittedName>
        <fullName evidence="2">Uncharacterized protein</fullName>
    </submittedName>
</protein>
<reference evidence="2 3" key="1">
    <citation type="submission" date="2018-03" db="EMBL/GenBank/DDBJ databases">
        <title>Genomic Encyclopedia of Archaeal and Bacterial Type Strains, Phase II (KMG-II): from individual species to whole genera.</title>
        <authorList>
            <person name="Goeker M."/>
        </authorList>
    </citation>
    <scope>NUCLEOTIDE SEQUENCE [LARGE SCALE GENOMIC DNA]</scope>
    <source>
        <strain evidence="2 3">DSM 25027</strain>
    </source>
</reference>
<sequence>MNSRMRVILTATATVIGALSLILYTTLSRDVLFDKVSYCTSSSGTLLLSGMAVLLSSVVSGFLASLIVVRDNNWPHILISFFIVGKMCFVVLCGEFSGPFWFETGQHLSLLAGLWIGSFGASKFPLAPM</sequence>
<gene>
    <name evidence="2" type="ORF">CLV81_3091</name>
</gene>
<keyword evidence="1" id="KW-1133">Transmembrane helix</keyword>
<evidence type="ECO:0000313" key="2">
    <source>
        <dbReference type="EMBL" id="PRX54687.1"/>
    </source>
</evidence>
<feature type="transmembrane region" description="Helical" evidence="1">
    <location>
        <begin position="47"/>
        <end position="69"/>
    </location>
</feature>
<dbReference type="RefSeq" id="WP_146129907.1">
    <property type="nucleotide sequence ID" value="NZ_PVYX01000002.1"/>
</dbReference>
<evidence type="ECO:0000256" key="1">
    <source>
        <dbReference type="SAM" id="Phobius"/>
    </source>
</evidence>
<evidence type="ECO:0000313" key="3">
    <source>
        <dbReference type="Proteomes" id="UP000237640"/>
    </source>
</evidence>
<feature type="transmembrane region" description="Helical" evidence="1">
    <location>
        <begin position="7"/>
        <end position="27"/>
    </location>
</feature>